<dbReference type="NCBIfam" id="TIGR01188">
    <property type="entry name" value="drrA"/>
    <property type="match status" value="1"/>
</dbReference>
<evidence type="ECO:0000313" key="12">
    <source>
        <dbReference type="Proteomes" id="UP000239352"/>
    </source>
</evidence>
<comment type="caution">
    <text evidence="11">The sequence shown here is derived from an EMBL/GenBank/DDBJ whole genome shotgun (WGS) entry which is preliminary data.</text>
</comment>
<dbReference type="Pfam" id="PF00005">
    <property type="entry name" value="ABC_tran"/>
    <property type="match status" value="1"/>
</dbReference>
<dbReference type="PROSITE" id="PS50893">
    <property type="entry name" value="ABC_TRANSPORTER_2"/>
    <property type="match status" value="1"/>
</dbReference>
<dbReference type="Proteomes" id="UP000239352">
    <property type="component" value="Unassembled WGS sequence"/>
</dbReference>
<evidence type="ECO:0000256" key="9">
    <source>
        <dbReference type="ARBA" id="ARBA00049985"/>
    </source>
</evidence>
<dbReference type="InterPro" id="IPR017871">
    <property type="entry name" value="ABC_transporter-like_CS"/>
</dbReference>
<dbReference type="SUPFAM" id="SSF52540">
    <property type="entry name" value="P-loop containing nucleoside triphosphate hydrolases"/>
    <property type="match status" value="1"/>
</dbReference>
<keyword evidence="5 11" id="KW-0067">ATP-binding</keyword>
<evidence type="ECO:0000256" key="2">
    <source>
        <dbReference type="ARBA" id="ARBA00022448"/>
    </source>
</evidence>
<keyword evidence="6" id="KW-1278">Translocase</keyword>
<dbReference type="STRING" id="1050202.GCA_000384035_03016"/>
<dbReference type="PROSITE" id="PS00211">
    <property type="entry name" value="ABC_TRANSPORTER_1"/>
    <property type="match status" value="1"/>
</dbReference>
<keyword evidence="2" id="KW-0813">Transport</keyword>
<dbReference type="PANTHER" id="PTHR42711">
    <property type="entry name" value="ABC TRANSPORTER ATP-BINDING PROTEIN"/>
    <property type="match status" value="1"/>
</dbReference>
<proteinExistence type="inferred from homology"/>
<dbReference type="PANTHER" id="PTHR42711:SF19">
    <property type="entry name" value="DOXORUBICIN RESISTANCE ATP-BINDING PROTEIN DRRA"/>
    <property type="match status" value="1"/>
</dbReference>
<dbReference type="InterPro" id="IPR050763">
    <property type="entry name" value="ABC_transporter_ATP-binding"/>
</dbReference>
<evidence type="ECO:0000256" key="4">
    <source>
        <dbReference type="ARBA" id="ARBA00022741"/>
    </source>
</evidence>
<sequence>MTRPPIEVDHVSKEFGRFRALDDVSLEVPRGSVLGLLGHNGAGKTTLVNILSTLSPPTSGTARVAGYDVVRESRSVCSRIGLTGQFAAVDEHLSGLDNLVLIARLLGAGKRAATRRAEELLQLFELTEAAKRPARSYSGGMRRRLDLAASLVGRPDVIFLDEPTTGLDPSSRMGLWQIVETLVDDGTTVLLTTQYLDEADRLADSITVLSSGKVIASGTAEELKAEVGQRTASATLADPADAERALTALSTHGLNPVHDQERHVVSAPVGSSRELAVVVRALDEAGVEVDGLGLGEPTLDDVYLTLTGHSTGSAV</sequence>
<comment type="subcellular location">
    <subcellularLocation>
        <location evidence="1">Cell membrane</location>
        <topology evidence="1">Peripheral membrane protein</topology>
        <orientation evidence="1">Cytoplasmic side</orientation>
    </subcellularLocation>
</comment>
<dbReference type="InterPro" id="IPR003593">
    <property type="entry name" value="AAA+_ATPase"/>
</dbReference>
<evidence type="ECO:0000313" key="11">
    <source>
        <dbReference type="EMBL" id="PRW64195.1"/>
    </source>
</evidence>
<evidence type="ECO:0000256" key="6">
    <source>
        <dbReference type="ARBA" id="ARBA00022967"/>
    </source>
</evidence>
<dbReference type="GO" id="GO:0016887">
    <property type="term" value="F:ATP hydrolysis activity"/>
    <property type="evidence" value="ECO:0007669"/>
    <property type="project" value="InterPro"/>
</dbReference>
<comment type="similarity">
    <text evidence="9">Belongs to the ABC transporter superfamily. Drug exporter-1 (DrugE1) (TC 3.A.1.105) family.</text>
</comment>
<dbReference type="GO" id="GO:0005886">
    <property type="term" value="C:plasma membrane"/>
    <property type="evidence" value="ECO:0007669"/>
    <property type="project" value="UniProtKB-SubCell"/>
</dbReference>
<reference evidence="11 12" key="1">
    <citation type="submission" date="2018-03" db="EMBL/GenBank/DDBJ databases">
        <title>Actinopolyspora mortivallis from Sahara, screening for active biomolecules.</title>
        <authorList>
            <person name="Selama O."/>
            <person name="Wellington E.M.H."/>
            <person name="Hacene H."/>
        </authorList>
    </citation>
    <scope>NUCLEOTIDE SEQUENCE [LARGE SCALE GENOMIC DNA]</scope>
    <source>
        <strain evidence="11 12">M5A</strain>
    </source>
</reference>
<protein>
    <submittedName>
        <fullName evidence="11">Daunorubicin/doxorubicin resistance ABC transporter ATP-binding protein DrrA</fullName>
    </submittedName>
</protein>
<keyword evidence="8" id="KW-0046">Antibiotic resistance</keyword>
<evidence type="ECO:0000259" key="10">
    <source>
        <dbReference type="PROSITE" id="PS50893"/>
    </source>
</evidence>
<organism evidence="11 12">
    <name type="scientific">Actinopolyspora mortivallis</name>
    <dbReference type="NCBI Taxonomy" id="33906"/>
    <lineage>
        <taxon>Bacteria</taxon>
        <taxon>Bacillati</taxon>
        <taxon>Actinomycetota</taxon>
        <taxon>Actinomycetes</taxon>
        <taxon>Actinopolysporales</taxon>
        <taxon>Actinopolysporaceae</taxon>
        <taxon>Actinopolyspora</taxon>
    </lineage>
</organism>
<dbReference type="Gene3D" id="3.40.50.300">
    <property type="entry name" value="P-loop containing nucleotide triphosphate hydrolases"/>
    <property type="match status" value="1"/>
</dbReference>
<keyword evidence="7" id="KW-0472">Membrane</keyword>
<keyword evidence="12" id="KW-1185">Reference proteome</keyword>
<evidence type="ECO:0000256" key="8">
    <source>
        <dbReference type="ARBA" id="ARBA00023251"/>
    </source>
</evidence>
<evidence type="ECO:0000256" key="1">
    <source>
        <dbReference type="ARBA" id="ARBA00004413"/>
    </source>
</evidence>
<dbReference type="InterPro" id="IPR027417">
    <property type="entry name" value="P-loop_NTPase"/>
</dbReference>
<keyword evidence="3" id="KW-1003">Cell membrane</keyword>
<keyword evidence="4" id="KW-0547">Nucleotide-binding</keyword>
<evidence type="ECO:0000256" key="7">
    <source>
        <dbReference type="ARBA" id="ARBA00023136"/>
    </source>
</evidence>
<dbReference type="GO" id="GO:1900753">
    <property type="term" value="P:doxorubicin transport"/>
    <property type="evidence" value="ECO:0007669"/>
    <property type="project" value="InterPro"/>
</dbReference>
<dbReference type="RefSeq" id="WP_106112950.1">
    <property type="nucleotide sequence ID" value="NZ_PVSR01000005.1"/>
</dbReference>
<evidence type="ECO:0000256" key="5">
    <source>
        <dbReference type="ARBA" id="ARBA00022840"/>
    </source>
</evidence>
<dbReference type="GO" id="GO:0005524">
    <property type="term" value="F:ATP binding"/>
    <property type="evidence" value="ECO:0007669"/>
    <property type="project" value="UniProtKB-KW"/>
</dbReference>
<name>A0A2T0GYJ6_ACTMO</name>
<evidence type="ECO:0000256" key="3">
    <source>
        <dbReference type="ARBA" id="ARBA00022475"/>
    </source>
</evidence>
<dbReference type="FunCoup" id="A0A2T0GYJ6">
    <property type="interactions" value="58"/>
</dbReference>
<dbReference type="InterPro" id="IPR005894">
    <property type="entry name" value="DrrA"/>
</dbReference>
<feature type="domain" description="ABC transporter" evidence="10">
    <location>
        <begin position="6"/>
        <end position="236"/>
    </location>
</feature>
<dbReference type="InterPro" id="IPR003439">
    <property type="entry name" value="ABC_transporter-like_ATP-bd"/>
</dbReference>
<gene>
    <name evidence="11" type="ORF">CEP50_06035</name>
</gene>
<dbReference type="GO" id="GO:0043215">
    <property type="term" value="P:daunorubicin transport"/>
    <property type="evidence" value="ECO:0007669"/>
    <property type="project" value="InterPro"/>
</dbReference>
<dbReference type="SMART" id="SM00382">
    <property type="entry name" value="AAA"/>
    <property type="match status" value="1"/>
</dbReference>
<accession>A0A2T0GYJ6</accession>
<dbReference type="InParanoid" id="A0A2T0GYJ6"/>
<dbReference type="GO" id="GO:0046677">
    <property type="term" value="P:response to antibiotic"/>
    <property type="evidence" value="ECO:0007669"/>
    <property type="project" value="UniProtKB-KW"/>
</dbReference>
<dbReference type="EMBL" id="PVSR01000005">
    <property type="protein sequence ID" value="PRW64195.1"/>
    <property type="molecule type" value="Genomic_DNA"/>
</dbReference>
<dbReference type="AlphaFoldDB" id="A0A2T0GYJ6"/>